<organism evidence="2">
    <name type="scientific">marine metagenome</name>
    <dbReference type="NCBI Taxonomy" id="408172"/>
    <lineage>
        <taxon>unclassified sequences</taxon>
        <taxon>metagenomes</taxon>
        <taxon>ecological metagenomes</taxon>
    </lineage>
</organism>
<dbReference type="PROSITE" id="PS51383">
    <property type="entry name" value="YJEF_C_3"/>
    <property type="match status" value="1"/>
</dbReference>
<evidence type="ECO:0000259" key="1">
    <source>
        <dbReference type="PROSITE" id="PS51383"/>
    </source>
</evidence>
<feature type="domain" description="YjeF C-terminal" evidence="1">
    <location>
        <begin position="1"/>
        <end position="28"/>
    </location>
</feature>
<dbReference type="AlphaFoldDB" id="A0A382SGX1"/>
<reference evidence="2" key="1">
    <citation type="submission" date="2018-05" db="EMBL/GenBank/DDBJ databases">
        <authorList>
            <person name="Lanie J.A."/>
            <person name="Ng W.-L."/>
            <person name="Kazmierczak K.M."/>
            <person name="Andrzejewski T.M."/>
            <person name="Davidsen T.M."/>
            <person name="Wayne K.J."/>
            <person name="Tettelin H."/>
            <person name="Glass J.I."/>
            <person name="Rusch D."/>
            <person name="Podicherti R."/>
            <person name="Tsui H.-C.T."/>
            <person name="Winkler M.E."/>
        </authorList>
    </citation>
    <scope>NUCLEOTIDE SEQUENCE</scope>
</reference>
<gene>
    <name evidence="2" type="ORF">METZ01_LOCUS361947</name>
</gene>
<feature type="non-terminal residue" evidence="2">
    <location>
        <position position="1"/>
    </location>
</feature>
<sequence length="32" mass="3555">GKMTQKKLGHHMTATDLLDALPAVMKSFDKIK</sequence>
<dbReference type="EMBL" id="UINC01128987">
    <property type="protein sequence ID" value="SVD09093.1"/>
    <property type="molecule type" value="Genomic_DNA"/>
</dbReference>
<protein>
    <recommendedName>
        <fullName evidence="1">YjeF C-terminal domain-containing protein</fullName>
    </recommendedName>
</protein>
<evidence type="ECO:0000313" key="2">
    <source>
        <dbReference type="EMBL" id="SVD09093.1"/>
    </source>
</evidence>
<dbReference type="InterPro" id="IPR000631">
    <property type="entry name" value="CARKD"/>
</dbReference>
<accession>A0A382SGX1</accession>
<dbReference type="GO" id="GO:0016836">
    <property type="term" value="F:hydro-lyase activity"/>
    <property type="evidence" value="ECO:0007669"/>
    <property type="project" value="InterPro"/>
</dbReference>
<name>A0A382SGX1_9ZZZZ</name>
<proteinExistence type="predicted"/>